<dbReference type="Proteomes" id="UP000050920">
    <property type="component" value="Unassembled WGS sequence"/>
</dbReference>
<gene>
    <name evidence="1" type="ORF">DY78_GL001985</name>
</gene>
<proteinExistence type="predicted"/>
<protein>
    <submittedName>
        <fullName evidence="1">Uncharacterized protein</fullName>
    </submittedName>
</protein>
<evidence type="ECO:0000313" key="1">
    <source>
        <dbReference type="EMBL" id="KRO28804.1"/>
    </source>
</evidence>
<name>A0A0R2NT22_9LACO</name>
<comment type="caution">
    <text evidence="1">The sequence shown here is derived from an EMBL/GenBank/DDBJ whole genome shotgun (WGS) entry which is preliminary data.</text>
</comment>
<sequence length="224" mass="25251">MVKQGHYAKASRQKKLRQLKQRHQVHADRTIDYAAVSEFLLVRYHLTQAKRQRPVMRKTMQRFMTQWLAEATANGALSWSVTTITKQTLQQFNRQLPWQGYALLQQELLAWQAFMVKEVPAVPLDERLQVTDLLTTATITTVISEQLAINTLLGMFGDNQAKLAQVTTAQVQQLQAGLVTATTIDWTKVASLVAPVTLSADTQAASMQTWVAQLNELTPNDFIS</sequence>
<dbReference type="AlphaFoldDB" id="A0A0R2NT22"/>
<keyword evidence="2" id="KW-1185">Reference proteome</keyword>
<accession>A0A0R2NT22</accession>
<dbReference type="RefSeq" id="WP_024625889.1">
    <property type="nucleotide sequence ID" value="NZ_AYGX02000032.1"/>
</dbReference>
<reference evidence="1 2" key="1">
    <citation type="journal article" date="2015" name="Genome Announc.">
        <title>Expanding the biotechnology potential of lactobacilli through comparative genomics of 213 strains and associated genera.</title>
        <authorList>
            <person name="Sun Z."/>
            <person name="Harris H.M."/>
            <person name="McCann A."/>
            <person name="Guo C."/>
            <person name="Argimon S."/>
            <person name="Zhang W."/>
            <person name="Yang X."/>
            <person name="Jeffery I.B."/>
            <person name="Cooney J.C."/>
            <person name="Kagawa T.F."/>
            <person name="Liu W."/>
            <person name="Song Y."/>
            <person name="Salvetti E."/>
            <person name="Wrobel A."/>
            <person name="Rasinkangas P."/>
            <person name="Parkhill J."/>
            <person name="Rea M.C."/>
            <person name="O'Sullivan O."/>
            <person name="Ritari J."/>
            <person name="Douillard F.P."/>
            <person name="Paul Ross R."/>
            <person name="Yang R."/>
            <person name="Briner A.E."/>
            <person name="Felis G.E."/>
            <person name="de Vos W.M."/>
            <person name="Barrangou R."/>
            <person name="Klaenhammer T.R."/>
            <person name="Caufield P.W."/>
            <person name="Cui Y."/>
            <person name="Zhang H."/>
            <person name="O'Toole P.W."/>
        </authorList>
    </citation>
    <scope>NUCLEOTIDE SEQUENCE [LARGE SCALE GENOMIC DNA]</scope>
    <source>
        <strain evidence="1 2">DSM 21115</strain>
    </source>
</reference>
<evidence type="ECO:0000313" key="2">
    <source>
        <dbReference type="Proteomes" id="UP000050920"/>
    </source>
</evidence>
<organism evidence="1 2">
    <name type="scientific">Lactiplantibacillus fabifermentans DSM 21115</name>
    <dbReference type="NCBI Taxonomy" id="1413187"/>
    <lineage>
        <taxon>Bacteria</taxon>
        <taxon>Bacillati</taxon>
        <taxon>Bacillota</taxon>
        <taxon>Bacilli</taxon>
        <taxon>Lactobacillales</taxon>
        <taxon>Lactobacillaceae</taxon>
        <taxon>Lactiplantibacillus</taxon>
    </lineage>
</organism>
<dbReference type="EMBL" id="AYGX02000032">
    <property type="protein sequence ID" value="KRO28804.1"/>
    <property type="molecule type" value="Genomic_DNA"/>
</dbReference>